<evidence type="ECO:0000313" key="14">
    <source>
        <dbReference type="Proteomes" id="UP000554482"/>
    </source>
</evidence>
<keyword evidence="8" id="KW-1133">Transmembrane helix</keyword>
<sequence length="226" mass="25051">MGSRLLWKVTRNVLTGGLIGLTISDRYAGIAPVRGLSMVPTFNAGHSTSVGSSTDDHVLVTRFCLEKYKFAAGDIVIYRSPSDYKEKQVKRIIALEGDWINVPNSFETLQIPRGHCWVEGDNPANSVDSRSFGPIPLALIEGKVTHIIWPPQRVAISYQGWVCLSLQQCAIAYEKDGKCKEGKFVLERRKIHKYLPIQLAGPDGHNPSDTQAIQFDRLQIAGEESS</sequence>
<dbReference type="SUPFAM" id="SSF51306">
    <property type="entry name" value="LexA/Signal peptidase"/>
    <property type="match status" value="1"/>
</dbReference>
<comment type="similarity">
    <text evidence="2">Belongs to the peptidase S26 family. IMP2 subfamily.</text>
</comment>
<dbReference type="Pfam" id="PF10502">
    <property type="entry name" value="Peptidase_S26"/>
    <property type="match status" value="2"/>
</dbReference>
<dbReference type="OrthoDB" id="9996127at2759"/>
<evidence type="ECO:0000256" key="3">
    <source>
        <dbReference type="ARBA" id="ARBA00013650"/>
    </source>
</evidence>
<dbReference type="PANTHER" id="PTHR46041">
    <property type="entry name" value="MITOCHONDRIAL INNER MEMBRANE PROTEASE SUBUNIT 2"/>
    <property type="match status" value="1"/>
</dbReference>
<gene>
    <name evidence="13" type="ORF">FRX31_022115</name>
</gene>
<dbReference type="EMBL" id="JABWDY010026938">
    <property type="protein sequence ID" value="KAF5188292.1"/>
    <property type="molecule type" value="Genomic_DNA"/>
</dbReference>
<dbReference type="PANTHER" id="PTHR46041:SF2">
    <property type="entry name" value="MITOCHONDRIAL INNER MEMBRANE PROTEASE SUBUNIT 2"/>
    <property type="match status" value="1"/>
</dbReference>
<evidence type="ECO:0000256" key="8">
    <source>
        <dbReference type="ARBA" id="ARBA00022989"/>
    </source>
</evidence>
<dbReference type="InterPro" id="IPR037730">
    <property type="entry name" value="IMP2"/>
</dbReference>
<evidence type="ECO:0000313" key="13">
    <source>
        <dbReference type="EMBL" id="KAF5188292.1"/>
    </source>
</evidence>
<evidence type="ECO:0000256" key="2">
    <source>
        <dbReference type="ARBA" id="ARBA00007066"/>
    </source>
</evidence>
<dbReference type="InterPro" id="IPR000223">
    <property type="entry name" value="Pept_S26A_signal_pept_1"/>
</dbReference>
<feature type="domain" description="Peptidase S26" evidence="12">
    <location>
        <begin position="26"/>
        <end position="104"/>
    </location>
</feature>
<evidence type="ECO:0000256" key="7">
    <source>
        <dbReference type="ARBA" id="ARBA00022801"/>
    </source>
</evidence>
<dbReference type="CDD" id="cd06530">
    <property type="entry name" value="S26_SPase_I"/>
    <property type="match status" value="1"/>
</dbReference>
<feature type="domain" description="Peptidase S26" evidence="12">
    <location>
        <begin position="108"/>
        <end position="149"/>
    </location>
</feature>
<comment type="caution">
    <text evidence="13">The sequence shown here is derived from an EMBL/GenBank/DDBJ whole genome shotgun (WGS) entry which is preliminary data.</text>
</comment>
<dbReference type="GO" id="GO:0006627">
    <property type="term" value="P:protein processing involved in protein targeting to mitochondrion"/>
    <property type="evidence" value="ECO:0007669"/>
    <property type="project" value="InterPro"/>
</dbReference>
<evidence type="ECO:0000256" key="1">
    <source>
        <dbReference type="ARBA" id="ARBA00004434"/>
    </source>
</evidence>
<proteinExistence type="inferred from homology"/>
<keyword evidence="14" id="KW-1185">Reference proteome</keyword>
<evidence type="ECO:0000256" key="4">
    <source>
        <dbReference type="ARBA" id="ARBA00022670"/>
    </source>
</evidence>
<dbReference type="Proteomes" id="UP000554482">
    <property type="component" value="Unassembled WGS sequence"/>
</dbReference>
<dbReference type="AlphaFoldDB" id="A0A7J6VV59"/>
<dbReference type="Gene3D" id="2.10.109.10">
    <property type="entry name" value="Umud Fragment, subunit A"/>
    <property type="match status" value="1"/>
</dbReference>
<dbReference type="InterPro" id="IPR019533">
    <property type="entry name" value="Peptidase_S26"/>
</dbReference>
<feature type="active site" evidence="11">
    <location>
        <position position="37"/>
    </location>
</feature>
<dbReference type="InterPro" id="IPR036286">
    <property type="entry name" value="LexA/Signal_pep-like_sf"/>
</dbReference>
<protein>
    <recommendedName>
        <fullName evidence="3">Mitochondrial inner membrane protease subunit 2</fullName>
    </recommendedName>
</protein>
<dbReference type="GO" id="GO:0042720">
    <property type="term" value="C:mitochondrial inner membrane peptidase complex"/>
    <property type="evidence" value="ECO:0007669"/>
    <property type="project" value="InterPro"/>
</dbReference>
<evidence type="ECO:0000256" key="5">
    <source>
        <dbReference type="ARBA" id="ARBA00022692"/>
    </source>
</evidence>
<feature type="active site" evidence="11">
    <location>
        <position position="90"/>
    </location>
</feature>
<keyword evidence="6" id="KW-0999">Mitochondrion inner membrane</keyword>
<evidence type="ECO:0000256" key="11">
    <source>
        <dbReference type="PIRSR" id="PIRSR600223-1"/>
    </source>
</evidence>
<organism evidence="13 14">
    <name type="scientific">Thalictrum thalictroides</name>
    <name type="common">Rue-anemone</name>
    <name type="synonym">Anemone thalictroides</name>
    <dbReference type="NCBI Taxonomy" id="46969"/>
    <lineage>
        <taxon>Eukaryota</taxon>
        <taxon>Viridiplantae</taxon>
        <taxon>Streptophyta</taxon>
        <taxon>Embryophyta</taxon>
        <taxon>Tracheophyta</taxon>
        <taxon>Spermatophyta</taxon>
        <taxon>Magnoliopsida</taxon>
        <taxon>Ranunculales</taxon>
        <taxon>Ranunculaceae</taxon>
        <taxon>Thalictroideae</taxon>
        <taxon>Thalictrum</taxon>
    </lineage>
</organism>
<keyword evidence="9" id="KW-0496">Mitochondrion</keyword>
<dbReference type="FunFam" id="2.10.109.10:FF:000005">
    <property type="entry name" value="Mitochondrial inner membrane protease subunit"/>
    <property type="match status" value="1"/>
</dbReference>
<keyword evidence="7" id="KW-0378">Hydrolase</keyword>
<keyword evidence="10" id="KW-0472">Membrane</keyword>
<name>A0A7J6VV59_THATH</name>
<keyword evidence="5" id="KW-0812">Transmembrane</keyword>
<dbReference type="GO" id="GO:0006465">
    <property type="term" value="P:signal peptide processing"/>
    <property type="evidence" value="ECO:0007669"/>
    <property type="project" value="InterPro"/>
</dbReference>
<comment type="subcellular location">
    <subcellularLocation>
        <location evidence="1">Mitochondrion inner membrane</location>
        <topology evidence="1">Single-pass membrane protein</topology>
    </subcellularLocation>
</comment>
<dbReference type="PRINTS" id="PR00727">
    <property type="entry name" value="LEADERPTASE"/>
</dbReference>
<accession>A0A7J6VV59</accession>
<evidence type="ECO:0000259" key="12">
    <source>
        <dbReference type="Pfam" id="PF10502"/>
    </source>
</evidence>
<evidence type="ECO:0000256" key="10">
    <source>
        <dbReference type="ARBA" id="ARBA00023136"/>
    </source>
</evidence>
<dbReference type="GO" id="GO:0004252">
    <property type="term" value="F:serine-type endopeptidase activity"/>
    <property type="evidence" value="ECO:0007669"/>
    <property type="project" value="InterPro"/>
</dbReference>
<evidence type="ECO:0000256" key="9">
    <source>
        <dbReference type="ARBA" id="ARBA00023128"/>
    </source>
</evidence>
<reference evidence="13 14" key="1">
    <citation type="submission" date="2020-06" db="EMBL/GenBank/DDBJ databases">
        <title>Transcriptomic and genomic resources for Thalictrum thalictroides and T. hernandezii: Facilitating candidate gene discovery in an emerging model plant lineage.</title>
        <authorList>
            <person name="Arias T."/>
            <person name="Riano-Pachon D.M."/>
            <person name="Di Stilio V.S."/>
        </authorList>
    </citation>
    <scope>NUCLEOTIDE SEQUENCE [LARGE SCALE GENOMIC DNA]</scope>
    <source>
        <strain evidence="14">cv. WT478/WT964</strain>
        <tissue evidence="13">Leaves</tissue>
    </source>
</reference>
<keyword evidence="4 13" id="KW-0645">Protease</keyword>
<evidence type="ECO:0000256" key="6">
    <source>
        <dbReference type="ARBA" id="ARBA00022792"/>
    </source>
</evidence>